<dbReference type="Proteomes" id="UP000694395">
    <property type="component" value="Chromosome 12"/>
</dbReference>
<proteinExistence type="predicted"/>
<dbReference type="GO" id="GO:0005669">
    <property type="term" value="C:transcription factor TFIID complex"/>
    <property type="evidence" value="ECO:0007669"/>
    <property type="project" value="InterPro"/>
</dbReference>
<feature type="compositionally biased region" description="Low complexity" evidence="3">
    <location>
        <begin position="168"/>
        <end position="190"/>
    </location>
</feature>
<dbReference type="Ensembl" id="ENSOMYT00000162315.1">
    <property type="protein sequence ID" value="ENSOMYP00000140741.1"/>
    <property type="gene ID" value="ENSOMYG00000022750.2"/>
</dbReference>
<dbReference type="Gene3D" id="1.10.1100.10">
    <property type="entry name" value="TAFII-230 TBP-binding domain"/>
    <property type="match status" value="1"/>
</dbReference>
<protein>
    <recommendedName>
        <fullName evidence="4">TAFII-230 TBP-binding domain-containing protein</fullName>
    </recommendedName>
</protein>
<keyword evidence="6" id="KW-1185">Reference proteome</keyword>
<dbReference type="PANTHER" id="PTHR13900">
    <property type="entry name" value="TRANSCRIPTION INITIATION FACTOR TFIID"/>
    <property type="match status" value="1"/>
</dbReference>
<keyword evidence="2" id="KW-0804">Transcription</keyword>
<sequence>MSDSDSDEDQDRPFSLTGFLFGNINEDGQLEGDSVLDTESKKHLAGLGSLGLGNLITEITASEEDDPDEDGDTGGTNAEGWVKNDADAVDYSDINEVAEDETKKYRQAMGSLQPTRRTDDEDDYDADCEDIDAKLMPPPPPPSLPTPGGKKEDSSPTAASVGDEGDGIILPSIIAPSSLVDKVDFSSSSDSESETDRPSTGSGSGGPPTCLSLPLAGIMQKDAAKALPGVTQLFPEFRPGRVLRFLRLFGPGKNMPSVWRSARRKRKRKHRDPQPETPPPEGAEPMEQQGPEKKSGWDYEYAPPPPPEQCLSDDEITMMAPVESKFSQTAGDGDKARTTTTIFTTSQRGGKW</sequence>
<dbReference type="AlphaFoldDB" id="A0A8K9Y2K9"/>
<reference evidence="5" key="3">
    <citation type="submission" date="2025-09" db="UniProtKB">
        <authorList>
            <consortium name="Ensembl"/>
        </authorList>
    </citation>
    <scope>IDENTIFICATION</scope>
</reference>
<dbReference type="GO" id="GO:0016251">
    <property type="term" value="F:RNA polymerase II general transcription initiation factor activity"/>
    <property type="evidence" value="ECO:0007669"/>
    <property type="project" value="InterPro"/>
</dbReference>
<dbReference type="InterPro" id="IPR036741">
    <property type="entry name" value="TAFII-230_TBP-bd_sf"/>
</dbReference>
<dbReference type="GO" id="GO:0017025">
    <property type="term" value="F:TBP-class protein binding"/>
    <property type="evidence" value="ECO:0007669"/>
    <property type="project" value="InterPro"/>
</dbReference>
<evidence type="ECO:0000256" key="3">
    <source>
        <dbReference type="SAM" id="MobiDB-lite"/>
    </source>
</evidence>
<evidence type="ECO:0000259" key="4">
    <source>
        <dbReference type="Pfam" id="PF09247"/>
    </source>
</evidence>
<feature type="compositionally biased region" description="Basic residues" evidence="3">
    <location>
        <begin position="261"/>
        <end position="271"/>
    </location>
</feature>
<dbReference type="PANTHER" id="PTHR13900:SF0">
    <property type="entry name" value="TRANSCRIPTION INITIATION FACTOR TFIID SUBUNIT 1"/>
    <property type="match status" value="1"/>
</dbReference>
<keyword evidence="1" id="KW-0805">Transcription regulation</keyword>
<feature type="compositionally biased region" description="Acidic residues" evidence="3">
    <location>
        <begin position="61"/>
        <end position="72"/>
    </location>
</feature>
<dbReference type="Pfam" id="PF09247">
    <property type="entry name" value="TBP-binding"/>
    <property type="match status" value="1"/>
</dbReference>
<feature type="compositionally biased region" description="Pro residues" evidence="3">
    <location>
        <begin position="136"/>
        <end position="145"/>
    </location>
</feature>
<dbReference type="SUPFAM" id="SSF47055">
    <property type="entry name" value="TAF(II)230 TBP-binding fragment"/>
    <property type="match status" value="1"/>
</dbReference>
<evidence type="ECO:0000313" key="5">
    <source>
        <dbReference type="Ensembl" id="ENSOMYP00000140741.1"/>
    </source>
</evidence>
<dbReference type="FunFam" id="1.10.1100.10:FF:000001">
    <property type="entry name" value="Transcription initiation factor TFIID subunit"/>
    <property type="match status" value="1"/>
</dbReference>
<dbReference type="InterPro" id="IPR040240">
    <property type="entry name" value="TAF1"/>
</dbReference>
<organism evidence="5 6">
    <name type="scientific">Oncorhynchus mykiss</name>
    <name type="common">Rainbow trout</name>
    <name type="synonym">Salmo gairdneri</name>
    <dbReference type="NCBI Taxonomy" id="8022"/>
    <lineage>
        <taxon>Eukaryota</taxon>
        <taxon>Metazoa</taxon>
        <taxon>Chordata</taxon>
        <taxon>Craniata</taxon>
        <taxon>Vertebrata</taxon>
        <taxon>Euteleostomi</taxon>
        <taxon>Actinopterygii</taxon>
        <taxon>Neopterygii</taxon>
        <taxon>Teleostei</taxon>
        <taxon>Protacanthopterygii</taxon>
        <taxon>Salmoniformes</taxon>
        <taxon>Salmonidae</taxon>
        <taxon>Salmoninae</taxon>
        <taxon>Oncorhynchus</taxon>
    </lineage>
</organism>
<name>A0A8K9Y2K9_ONCMY</name>
<reference evidence="5" key="2">
    <citation type="submission" date="2025-08" db="UniProtKB">
        <authorList>
            <consortium name="Ensembl"/>
        </authorList>
    </citation>
    <scope>IDENTIFICATION</scope>
</reference>
<feature type="region of interest" description="Disordered" evidence="3">
    <location>
        <begin position="58"/>
        <end position="214"/>
    </location>
</feature>
<evidence type="ECO:0000313" key="6">
    <source>
        <dbReference type="Proteomes" id="UP000694395"/>
    </source>
</evidence>
<gene>
    <name evidence="5" type="primary">LOC110537369</name>
</gene>
<evidence type="ECO:0000256" key="2">
    <source>
        <dbReference type="ARBA" id="ARBA00023163"/>
    </source>
</evidence>
<reference evidence="5" key="1">
    <citation type="submission" date="2020-07" db="EMBL/GenBank/DDBJ databases">
        <title>A long reads based de novo assembly of the rainbow trout Arlee double haploid line genome.</title>
        <authorList>
            <person name="Gao G."/>
            <person name="Palti Y."/>
        </authorList>
    </citation>
    <scope>NUCLEOTIDE SEQUENCE [LARGE SCALE GENOMIC DNA]</scope>
</reference>
<dbReference type="GO" id="GO:0051123">
    <property type="term" value="P:RNA polymerase II preinitiation complex assembly"/>
    <property type="evidence" value="ECO:0007669"/>
    <property type="project" value="TreeGrafter"/>
</dbReference>
<dbReference type="GeneTree" id="ENSGT00940000155242"/>
<accession>A0A8K9Y2K9</accession>
<feature type="domain" description="TAFII-230 TBP-binding" evidence="4">
    <location>
        <begin position="3"/>
        <end position="64"/>
    </location>
</feature>
<dbReference type="GO" id="GO:0004402">
    <property type="term" value="F:histone acetyltransferase activity"/>
    <property type="evidence" value="ECO:0007669"/>
    <property type="project" value="InterPro"/>
</dbReference>
<evidence type="ECO:0000256" key="1">
    <source>
        <dbReference type="ARBA" id="ARBA00023015"/>
    </source>
</evidence>
<dbReference type="InterPro" id="IPR009067">
    <property type="entry name" value="TAF_II_230-bd"/>
</dbReference>
<feature type="compositionally biased region" description="Acidic residues" evidence="3">
    <location>
        <begin position="120"/>
        <end position="130"/>
    </location>
</feature>
<feature type="region of interest" description="Disordered" evidence="3">
    <location>
        <begin position="252"/>
        <end position="352"/>
    </location>
</feature>